<proteinExistence type="predicted"/>
<name>A0A1H3TAC8_9ACTN</name>
<evidence type="ECO:0000313" key="1">
    <source>
        <dbReference type="EMBL" id="SDZ46279.1"/>
    </source>
</evidence>
<evidence type="ECO:0000313" key="2">
    <source>
        <dbReference type="Proteomes" id="UP000199632"/>
    </source>
</evidence>
<dbReference type="STRING" id="137265.SAMN05421684_5306"/>
<protein>
    <submittedName>
        <fullName evidence="1">Uncharacterized protein</fullName>
    </submittedName>
</protein>
<gene>
    <name evidence="1" type="ORF">SAMN05421684_5306</name>
</gene>
<dbReference type="Proteomes" id="UP000199632">
    <property type="component" value="Unassembled WGS sequence"/>
</dbReference>
<keyword evidence="2" id="KW-1185">Reference proteome</keyword>
<sequence>MEVDFGAGPATVPVWTQQVDLSGGKGAIPVPADGPVDWSALDKFPSAMSISWSGPDRGMLAALVARGMPALRWSDLPADVDLSATGLVNLGLHGTDLRRLRLPAGVESLSMDDPHPTLRVESPDDGRGTEVLLRFSEQPPAVPAGLRNARKVWVKVGGEFSARLLSSLAAAESLDVEFLDPPGRLTDTEALRVHHGLTTLTIDNAYDWDPSSLPDLPALRELELNGTLKATAKTLKARFKGTGVTVSVSGAKSDSWVSAHIDNPFLDWVEDSKAFGTAACKAYVKASTAVDGLPADAPDRLERAEAVLRAFVADLNAVEKKYGLIDTLNREHAGDVFDDLAKRAGVPDDTARRWFDENRHF</sequence>
<organism evidence="1 2">
    <name type="scientific">Asanoa ishikariensis</name>
    <dbReference type="NCBI Taxonomy" id="137265"/>
    <lineage>
        <taxon>Bacteria</taxon>
        <taxon>Bacillati</taxon>
        <taxon>Actinomycetota</taxon>
        <taxon>Actinomycetes</taxon>
        <taxon>Micromonosporales</taxon>
        <taxon>Micromonosporaceae</taxon>
        <taxon>Asanoa</taxon>
    </lineage>
</organism>
<accession>A0A1H3TAC8</accession>
<dbReference type="AlphaFoldDB" id="A0A1H3TAC8"/>
<dbReference type="EMBL" id="FNQB01000003">
    <property type="protein sequence ID" value="SDZ46279.1"/>
    <property type="molecule type" value="Genomic_DNA"/>
</dbReference>
<reference evidence="2" key="1">
    <citation type="submission" date="2016-10" db="EMBL/GenBank/DDBJ databases">
        <authorList>
            <person name="Varghese N."/>
            <person name="Submissions S."/>
        </authorList>
    </citation>
    <scope>NUCLEOTIDE SEQUENCE [LARGE SCALE GENOMIC DNA]</scope>
    <source>
        <strain evidence="2">DSM 44718</strain>
    </source>
</reference>